<proteinExistence type="predicted"/>
<evidence type="ECO:0000313" key="2">
    <source>
        <dbReference type="Proteomes" id="UP001446032"/>
    </source>
</evidence>
<name>A0ABV1AM06_9FIRM</name>
<dbReference type="Pfam" id="PF05960">
    <property type="entry name" value="DUF885"/>
    <property type="match status" value="1"/>
</dbReference>
<dbReference type="InterPro" id="IPR010281">
    <property type="entry name" value="DUF885"/>
</dbReference>
<dbReference type="RefSeq" id="WP_303223719.1">
    <property type="nucleotide sequence ID" value="NZ_JBBMEI010000043.1"/>
</dbReference>
<dbReference type="EMBL" id="JBBMEI010000043">
    <property type="protein sequence ID" value="MEQ2359209.1"/>
    <property type="molecule type" value="Genomic_DNA"/>
</dbReference>
<organism evidence="1 2">
    <name type="scientific">Blautia intestinihominis</name>
    <dbReference type="NCBI Taxonomy" id="3133152"/>
    <lineage>
        <taxon>Bacteria</taxon>
        <taxon>Bacillati</taxon>
        <taxon>Bacillota</taxon>
        <taxon>Clostridia</taxon>
        <taxon>Lachnospirales</taxon>
        <taxon>Lachnospiraceae</taxon>
        <taxon>Blautia</taxon>
    </lineage>
</organism>
<evidence type="ECO:0000313" key="1">
    <source>
        <dbReference type="EMBL" id="MEQ2359209.1"/>
    </source>
</evidence>
<keyword evidence="2" id="KW-1185">Reference proteome</keyword>
<reference evidence="1 2" key="1">
    <citation type="submission" date="2024-03" db="EMBL/GenBank/DDBJ databases">
        <title>Human intestinal bacterial collection.</title>
        <authorList>
            <person name="Pauvert C."/>
            <person name="Hitch T.C.A."/>
            <person name="Clavel T."/>
        </authorList>
    </citation>
    <scope>NUCLEOTIDE SEQUENCE [LARGE SCALE GENOMIC DNA]</scope>
    <source>
        <strain evidence="1 2">CLA-AA-H95</strain>
    </source>
</reference>
<dbReference type="Proteomes" id="UP001446032">
    <property type="component" value="Unassembled WGS sequence"/>
</dbReference>
<protein>
    <submittedName>
        <fullName evidence="1">DUF885 domain-containing protein</fullName>
    </submittedName>
</protein>
<dbReference type="PANTHER" id="PTHR33361">
    <property type="entry name" value="GLR0591 PROTEIN"/>
    <property type="match status" value="1"/>
</dbReference>
<accession>A0ABV1AM06</accession>
<sequence>MKPSLRRPRSPIVIALLLSLTLVIGLFMGWLSGSVISKDKAFRSLTRKIFQEEVSGSMLTLHYSLAYPEKKHISRPSPTLGTISDDTSATYQKYEQYLRKLKDFTPSGLTRQNQITRDMLLLYYQTQLSARDYTLLDEPLSPSLGIQAQLPVLLAEYAFYDDQDIADYLNLLTSVKPYFQSILAYERRRSDAGYFMSNATLNRILEQCSTFIKDPQNNYMLDVFARKLKDYGRFSEKEQAKLNERHKEILLTSVIPAYQELMTGLNELKNTGTSSRGLSHFKGGKEYYRYLLQSQTGSYLSVEKIQQRLTSQLAEDMHTVQQMLKEQPSLLRKLTNGAEIKDFEPASALQYLNQHMQKDFPALDTTDYEIRYVHKSMEDFLSPAFYLTPPLDTGRPNVIYINRAGSRSNLELFTTLSHEGFPGHLYQTVFFGKTQPDDIRYLITSGGYVEGWATYVESYGYQYAASLLSDKAAADITTLMWKNRSINLCIYSLLDTGIHYQGWNQAAAAKFLNAFGIQDEKVIAEIYQYIVETPGNYLKYYLGYLNFLDLKTSQQKKLGDSFDLREFHRQVLEIGPVQFPVLAKYMQPAADSSS</sequence>
<comment type="caution">
    <text evidence="1">The sequence shown here is derived from an EMBL/GenBank/DDBJ whole genome shotgun (WGS) entry which is preliminary data.</text>
</comment>
<dbReference type="PANTHER" id="PTHR33361:SF2">
    <property type="entry name" value="DUF885 DOMAIN-CONTAINING PROTEIN"/>
    <property type="match status" value="1"/>
</dbReference>
<gene>
    <name evidence="1" type="ORF">WMO75_12910</name>
</gene>